<dbReference type="SUPFAM" id="SSF51735">
    <property type="entry name" value="NAD(P)-binding Rossmann-fold domains"/>
    <property type="match status" value="1"/>
</dbReference>
<accession>A0ABX1EEH3</accession>
<dbReference type="InterPro" id="IPR013154">
    <property type="entry name" value="ADH-like_N"/>
</dbReference>
<sequence>MTLDRVVLSTASGMVVRLATRAAREPMPGEVEVAVRAAAIGRDDALLALGRDAPPLPRPLVPGSDLAGVVLRSAHPRWRRGDDVVMTGHGLGRGPEGGWAERTCVPGALLLPLPPGLSHEEAAVIGTPGLAAMRAAEVLDEAGIPPEAGAVLVTGASGGLGTLAVLALRSLEYRVVALTRRPALAPWLAGLGAAETWPLGALREA</sequence>
<feature type="non-terminal residue" evidence="4">
    <location>
        <position position="205"/>
    </location>
</feature>
<keyword evidence="1" id="KW-0521">NADP</keyword>
<dbReference type="Proteomes" id="UP000787635">
    <property type="component" value="Unassembled WGS sequence"/>
</dbReference>
<proteinExistence type="predicted"/>
<protein>
    <submittedName>
        <fullName evidence="4">Oxidoreductase</fullName>
    </submittedName>
</protein>
<organism evidence="4 5">
    <name type="scientific">Falsiroseomonas selenitidurans</name>
    <dbReference type="NCBI Taxonomy" id="2716335"/>
    <lineage>
        <taxon>Bacteria</taxon>
        <taxon>Pseudomonadati</taxon>
        <taxon>Pseudomonadota</taxon>
        <taxon>Alphaproteobacteria</taxon>
        <taxon>Acetobacterales</taxon>
        <taxon>Roseomonadaceae</taxon>
        <taxon>Falsiroseomonas</taxon>
    </lineage>
</organism>
<keyword evidence="2" id="KW-0560">Oxidoreductase</keyword>
<dbReference type="PANTHER" id="PTHR48106:SF18">
    <property type="entry name" value="QUINONE OXIDOREDUCTASE PIG3"/>
    <property type="match status" value="1"/>
</dbReference>
<dbReference type="InterPro" id="IPR011032">
    <property type="entry name" value="GroES-like_sf"/>
</dbReference>
<dbReference type="EMBL" id="JAAVNE010000077">
    <property type="protein sequence ID" value="NKC34332.1"/>
    <property type="molecule type" value="Genomic_DNA"/>
</dbReference>
<dbReference type="SUPFAM" id="SSF50129">
    <property type="entry name" value="GroES-like"/>
    <property type="match status" value="1"/>
</dbReference>
<evidence type="ECO:0000313" key="4">
    <source>
        <dbReference type="EMBL" id="NKC34332.1"/>
    </source>
</evidence>
<gene>
    <name evidence="4" type="ORF">HEQ75_26000</name>
</gene>
<comment type="caution">
    <text evidence="4">The sequence shown here is derived from an EMBL/GenBank/DDBJ whole genome shotgun (WGS) entry which is preliminary data.</text>
</comment>
<evidence type="ECO:0000256" key="2">
    <source>
        <dbReference type="ARBA" id="ARBA00023002"/>
    </source>
</evidence>
<keyword evidence="5" id="KW-1185">Reference proteome</keyword>
<feature type="domain" description="Alcohol dehydrogenase-like N-terminal" evidence="3">
    <location>
        <begin position="28"/>
        <end position="114"/>
    </location>
</feature>
<evidence type="ECO:0000256" key="1">
    <source>
        <dbReference type="ARBA" id="ARBA00022857"/>
    </source>
</evidence>
<evidence type="ECO:0000259" key="3">
    <source>
        <dbReference type="Pfam" id="PF08240"/>
    </source>
</evidence>
<reference evidence="4 5" key="1">
    <citation type="submission" date="2020-03" db="EMBL/GenBank/DDBJ databases">
        <title>Roseomonas selenitidurans sp. nov. isolated from urban soil.</title>
        <authorList>
            <person name="Liu H."/>
        </authorList>
    </citation>
    <scope>NUCLEOTIDE SEQUENCE [LARGE SCALE GENOMIC DNA]</scope>
    <source>
        <strain evidence="4 5">BU-1</strain>
    </source>
</reference>
<evidence type="ECO:0000313" key="5">
    <source>
        <dbReference type="Proteomes" id="UP000787635"/>
    </source>
</evidence>
<name>A0ABX1EEH3_9PROT</name>
<dbReference type="PANTHER" id="PTHR48106">
    <property type="entry name" value="QUINONE OXIDOREDUCTASE PIG3-RELATED"/>
    <property type="match status" value="1"/>
</dbReference>
<dbReference type="Gene3D" id="3.90.180.10">
    <property type="entry name" value="Medium-chain alcohol dehydrogenases, catalytic domain"/>
    <property type="match status" value="1"/>
</dbReference>
<dbReference type="RefSeq" id="WP_328734935.1">
    <property type="nucleotide sequence ID" value="NZ_JAAVNE010000077.1"/>
</dbReference>
<dbReference type="Gene3D" id="3.40.50.720">
    <property type="entry name" value="NAD(P)-binding Rossmann-like Domain"/>
    <property type="match status" value="1"/>
</dbReference>
<dbReference type="InterPro" id="IPR036291">
    <property type="entry name" value="NAD(P)-bd_dom_sf"/>
</dbReference>
<dbReference type="Pfam" id="PF08240">
    <property type="entry name" value="ADH_N"/>
    <property type="match status" value="1"/>
</dbReference>